<dbReference type="Gene3D" id="1.10.260.40">
    <property type="entry name" value="lambda repressor-like DNA-binding domains"/>
    <property type="match status" value="1"/>
</dbReference>
<evidence type="ECO:0000313" key="3">
    <source>
        <dbReference type="Proteomes" id="UP000823863"/>
    </source>
</evidence>
<protein>
    <submittedName>
        <fullName evidence="2">Helix-turn-helix transcriptional regulator</fullName>
    </submittedName>
</protein>
<dbReference type="EMBL" id="DWWB01000069">
    <property type="protein sequence ID" value="HJC67422.1"/>
    <property type="molecule type" value="Genomic_DNA"/>
</dbReference>
<sequence>MYLYGGDYLKADIKKLKLCMANKCMNTEDLCKATKMPRPTVNNVISCRSVRPATIGRIAKALGVDVKEILSEED</sequence>
<evidence type="ECO:0000259" key="1">
    <source>
        <dbReference type="PROSITE" id="PS50943"/>
    </source>
</evidence>
<dbReference type="InterPro" id="IPR001387">
    <property type="entry name" value="Cro/C1-type_HTH"/>
</dbReference>
<dbReference type="Proteomes" id="UP000823863">
    <property type="component" value="Unassembled WGS sequence"/>
</dbReference>
<dbReference type="Pfam" id="PF13443">
    <property type="entry name" value="HTH_26"/>
    <property type="match status" value="1"/>
</dbReference>
<dbReference type="InterPro" id="IPR010982">
    <property type="entry name" value="Lambda_DNA-bd_dom_sf"/>
</dbReference>
<organism evidence="2 3">
    <name type="scientific">Candidatus Enterocloster excrementigallinarum</name>
    <dbReference type="NCBI Taxonomy" id="2838558"/>
    <lineage>
        <taxon>Bacteria</taxon>
        <taxon>Bacillati</taxon>
        <taxon>Bacillota</taxon>
        <taxon>Clostridia</taxon>
        <taxon>Lachnospirales</taxon>
        <taxon>Lachnospiraceae</taxon>
        <taxon>Enterocloster</taxon>
    </lineage>
</organism>
<comment type="caution">
    <text evidence="2">The sequence shown here is derived from an EMBL/GenBank/DDBJ whole genome shotgun (WGS) entry which is preliminary data.</text>
</comment>
<accession>A0A9D2TGA1</accession>
<gene>
    <name evidence="2" type="ORF">H9931_12050</name>
</gene>
<proteinExistence type="predicted"/>
<dbReference type="CDD" id="cd00093">
    <property type="entry name" value="HTH_XRE"/>
    <property type="match status" value="1"/>
</dbReference>
<reference evidence="2" key="1">
    <citation type="journal article" date="2021" name="PeerJ">
        <title>Extensive microbial diversity within the chicken gut microbiome revealed by metagenomics and culture.</title>
        <authorList>
            <person name="Gilroy R."/>
            <person name="Ravi A."/>
            <person name="Getino M."/>
            <person name="Pursley I."/>
            <person name="Horton D.L."/>
            <person name="Alikhan N.F."/>
            <person name="Baker D."/>
            <person name="Gharbi K."/>
            <person name="Hall N."/>
            <person name="Watson M."/>
            <person name="Adriaenssens E.M."/>
            <person name="Foster-Nyarko E."/>
            <person name="Jarju S."/>
            <person name="Secka A."/>
            <person name="Antonio M."/>
            <person name="Oren A."/>
            <person name="Chaudhuri R.R."/>
            <person name="La Ragione R."/>
            <person name="Hildebrand F."/>
            <person name="Pallen M.J."/>
        </authorList>
    </citation>
    <scope>NUCLEOTIDE SEQUENCE</scope>
    <source>
        <strain evidence="2">CHK198-12963</strain>
    </source>
</reference>
<dbReference type="AlphaFoldDB" id="A0A9D2TGA1"/>
<feature type="domain" description="HTH cro/C1-type" evidence="1">
    <location>
        <begin position="28"/>
        <end position="69"/>
    </location>
</feature>
<evidence type="ECO:0000313" key="2">
    <source>
        <dbReference type="EMBL" id="HJC67422.1"/>
    </source>
</evidence>
<reference evidence="2" key="2">
    <citation type="submission" date="2021-04" db="EMBL/GenBank/DDBJ databases">
        <authorList>
            <person name="Gilroy R."/>
        </authorList>
    </citation>
    <scope>NUCLEOTIDE SEQUENCE</scope>
    <source>
        <strain evidence="2">CHK198-12963</strain>
    </source>
</reference>
<name>A0A9D2TGA1_9FIRM</name>
<dbReference type="SUPFAM" id="SSF47413">
    <property type="entry name" value="lambda repressor-like DNA-binding domains"/>
    <property type="match status" value="1"/>
</dbReference>
<dbReference type="PROSITE" id="PS50943">
    <property type="entry name" value="HTH_CROC1"/>
    <property type="match status" value="1"/>
</dbReference>
<dbReference type="GO" id="GO:0003677">
    <property type="term" value="F:DNA binding"/>
    <property type="evidence" value="ECO:0007669"/>
    <property type="project" value="InterPro"/>
</dbReference>